<dbReference type="STRING" id="1802164.A3H51_00225"/>
<name>A0A1G2HH35_9BACT</name>
<dbReference type="Proteomes" id="UP000178509">
    <property type="component" value="Unassembled WGS sequence"/>
</dbReference>
<evidence type="ECO:0000256" key="2">
    <source>
        <dbReference type="ARBA" id="ARBA00023163"/>
    </source>
</evidence>
<dbReference type="SUPFAM" id="SSF46785">
    <property type="entry name" value="Winged helix' DNA-binding domain"/>
    <property type="match status" value="1"/>
</dbReference>
<dbReference type="GO" id="GO:0003700">
    <property type="term" value="F:DNA-binding transcription factor activity"/>
    <property type="evidence" value="ECO:0007669"/>
    <property type="project" value="InterPro"/>
</dbReference>
<evidence type="ECO:0000256" key="1">
    <source>
        <dbReference type="ARBA" id="ARBA00023015"/>
    </source>
</evidence>
<dbReference type="AlphaFoldDB" id="A0A1G2HH35"/>
<evidence type="ECO:0000313" key="5">
    <source>
        <dbReference type="Proteomes" id="UP000178509"/>
    </source>
</evidence>
<proteinExistence type="predicted"/>
<comment type="caution">
    <text evidence="4">The sequence shown here is derived from an EMBL/GenBank/DDBJ whole genome shotgun (WGS) entry which is preliminary data.</text>
</comment>
<feature type="domain" description="HTH deoR-type" evidence="3">
    <location>
        <begin position="158"/>
        <end position="213"/>
    </location>
</feature>
<dbReference type="EMBL" id="MHOJ01000035">
    <property type="protein sequence ID" value="OGZ61815.1"/>
    <property type="molecule type" value="Genomic_DNA"/>
</dbReference>
<dbReference type="InterPro" id="IPR036388">
    <property type="entry name" value="WH-like_DNA-bd_sf"/>
</dbReference>
<gene>
    <name evidence="4" type="ORF">A3H51_00225</name>
</gene>
<dbReference type="Gene3D" id="1.10.10.10">
    <property type="entry name" value="Winged helix-like DNA-binding domain superfamily/Winged helix DNA-binding domain"/>
    <property type="match status" value="1"/>
</dbReference>
<evidence type="ECO:0000313" key="4">
    <source>
        <dbReference type="EMBL" id="OGZ61815.1"/>
    </source>
</evidence>
<keyword evidence="2" id="KW-0804">Transcription</keyword>
<reference evidence="4 5" key="1">
    <citation type="journal article" date="2016" name="Nat. Commun.">
        <title>Thousands of microbial genomes shed light on interconnected biogeochemical processes in an aquifer system.</title>
        <authorList>
            <person name="Anantharaman K."/>
            <person name="Brown C.T."/>
            <person name="Hug L.A."/>
            <person name="Sharon I."/>
            <person name="Castelle C.J."/>
            <person name="Probst A.J."/>
            <person name="Thomas B.C."/>
            <person name="Singh A."/>
            <person name="Wilkins M.J."/>
            <person name="Karaoz U."/>
            <person name="Brodie E.L."/>
            <person name="Williams K.H."/>
            <person name="Hubbard S.S."/>
            <person name="Banfield J.F."/>
        </authorList>
    </citation>
    <scope>NUCLEOTIDE SEQUENCE [LARGE SCALE GENOMIC DNA]</scope>
</reference>
<keyword evidence="1" id="KW-0805">Transcription regulation</keyword>
<dbReference type="InterPro" id="IPR011991">
    <property type="entry name" value="ArsR-like_HTH"/>
</dbReference>
<sequence length="216" mass="25015">MGIKAGFTQVTFLYYYRKEMSKQSPNDFQQERRKLNALVLVTYRVTQKLPDNEILKVRIQEAVLDILKLSELAYFKNKEDINKFEASIRTLINYFELTQAQNWMDKMNFVVLKKAFGQFLIEFDNNFSAISVKPFVAQVKNFSGPLKPNTRKVDLNPRQVKILEHLQKNKISEVVQLADLLPNISKRTIRRDLDVLIGQGLAIKKGKTNGAIYELA</sequence>
<dbReference type="InterPro" id="IPR036390">
    <property type="entry name" value="WH_DNA-bd_sf"/>
</dbReference>
<dbReference type="InterPro" id="IPR001034">
    <property type="entry name" value="DeoR_HTH"/>
</dbReference>
<accession>A0A1G2HH35</accession>
<organism evidence="4 5">
    <name type="scientific">Candidatus Spechtbacteria bacterium RIFCSPLOWO2_02_FULL_38_8</name>
    <dbReference type="NCBI Taxonomy" id="1802164"/>
    <lineage>
        <taxon>Bacteria</taxon>
        <taxon>Candidatus Spechtiibacteriota</taxon>
    </lineage>
</organism>
<dbReference type="CDD" id="cd00090">
    <property type="entry name" value="HTH_ARSR"/>
    <property type="match status" value="1"/>
</dbReference>
<dbReference type="SMART" id="SM00420">
    <property type="entry name" value="HTH_DEOR"/>
    <property type="match status" value="1"/>
</dbReference>
<evidence type="ECO:0000259" key="3">
    <source>
        <dbReference type="SMART" id="SM00420"/>
    </source>
</evidence>
<dbReference type="Pfam" id="PF08220">
    <property type="entry name" value="HTH_DeoR"/>
    <property type="match status" value="1"/>
</dbReference>
<protein>
    <recommendedName>
        <fullName evidence="3">HTH deoR-type domain-containing protein</fullName>
    </recommendedName>
</protein>